<protein>
    <submittedName>
        <fullName evidence="1">Uncharacterized protein</fullName>
    </submittedName>
</protein>
<sequence length="84" mass="9790">MNKLDNQSISKNFQQVSSYLASIIWNEQAGHPVDLYTISTRHCSSPSFFILQNVCFLLVRKLLYYKLLGVCTVRFVFSINRNRN</sequence>
<dbReference type="Proteomes" id="UP000215914">
    <property type="component" value="Unassembled WGS sequence"/>
</dbReference>
<keyword evidence="2" id="KW-1185">Reference proteome</keyword>
<reference evidence="1" key="2">
    <citation type="submission" date="2020-06" db="EMBL/GenBank/DDBJ databases">
        <title>Helianthus annuus Genome sequencing and assembly Release 2.</title>
        <authorList>
            <person name="Gouzy J."/>
            <person name="Langlade N."/>
            <person name="Munos S."/>
        </authorList>
    </citation>
    <scope>NUCLEOTIDE SEQUENCE</scope>
    <source>
        <tissue evidence="1">Leaves</tissue>
    </source>
</reference>
<proteinExistence type="predicted"/>
<accession>A0A9K3E1G1</accession>
<comment type="caution">
    <text evidence="1">The sequence shown here is derived from an EMBL/GenBank/DDBJ whole genome shotgun (WGS) entry which is preliminary data.</text>
</comment>
<evidence type="ECO:0000313" key="1">
    <source>
        <dbReference type="EMBL" id="KAF5765247.1"/>
    </source>
</evidence>
<dbReference type="AlphaFoldDB" id="A0A9K3E1G1"/>
<dbReference type="EMBL" id="MNCJ02000330">
    <property type="protein sequence ID" value="KAF5765247.1"/>
    <property type="molecule type" value="Genomic_DNA"/>
</dbReference>
<gene>
    <name evidence="1" type="ORF">HanXRQr2_Chr15g0701541</name>
</gene>
<evidence type="ECO:0000313" key="2">
    <source>
        <dbReference type="Proteomes" id="UP000215914"/>
    </source>
</evidence>
<name>A0A9K3E1G1_HELAN</name>
<dbReference type="Gramene" id="mRNA:HanXRQr2_Chr15g0701541">
    <property type="protein sequence ID" value="mRNA:HanXRQr2_Chr15g0701541"/>
    <property type="gene ID" value="HanXRQr2_Chr15g0701541"/>
</dbReference>
<organism evidence="1 2">
    <name type="scientific">Helianthus annuus</name>
    <name type="common">Common sunflower</name>
    <dbReference type="NCBI Taxonomy" id="4232"/>
    <lineage>
        <taxon>Eukaryota</taxon>
        <taxon>Viridiplantae</taxon>
        <taxon>Streptophyta</taxon>
        <taxon>Embryophyta</taxon>
        <taxon>Tracheophyta</taxon>
        <taxon>Spermatophyta</taxon>
        <taxon>Magnoliopsida</taxon>
        <taxon>eudicotyledons</taxon>
        <taxon>Gunneridae</taxon>
        <taxon>Pentapetalae</taxon>
        <taxon>asterids</taxon>
        <taxon>campanulids</taxon>
        <taxon>Asterales</taxon>
        <taxon>Asteraceae</taxon>
        <taxon>Asteroideae</taxon>
        <taxon>Heliantheae alliance</taxon>
        <taxon>Heliantheae</taxon>
        <taxon>Helianthus</taxon>
    </lineage>
</organism>
<reference evidence="1" key="1">
    <citation type="journal article" date="2017" name="Nature">
        <title>The sunflower genome provides insights into oil metabolism, flowering and Asterid evolution.</title>
        <authorList>
            <person name="Badouin H."/>
            <person name="Gouzy J."/>
            <person name="Grassa C.J."/>
            <person name="Murat F."/>
            <person name="Staton S.E."/>
            <person name="Cottret L."/>
            <person name="Lelandais-Briere C."/>
            <person name="Owens G.L."/>
            <person name="Carrere S."/>
            <person name="Mayjonade B."/>
            <person name="Legrand L."/>
            <person name="Gill N."/>
            <person name="Kane N.C."/>
            <person name="Bowers J.E."/>
            <person name="Hubner S."/>
            <person name="Bellec A."/>
            <person name="Berard A."/>
            <person name="Berges H."/>
            <person name="Blanchet N."/>
            <person name="Boniface M.C."/>
            <person name="Brunel D."/>
            <person name="Catrice O."/>
            <person name="Chaidir N."/>
            <person name="Claudel C."/>
            <person name="Donnadieu C."/>
            <person name="Faraut T."/>
            <person name="Fievet G."/>
            <person name="Helmstetter N."/>
            <person name="King M."/>
            <person name="Knapp S.J."/>
            <person name="Lai Z."/>
            <person name="Le Paslier M.C."/>
            <person name="Lippi Y."/>
            <person name="Lorenzon L."/>
            <person name="Mandel J.R."/>
            <person name="Marage G."/>
            <person name="Marchand G."/>
            <person name="Marquand E."/>
            <person name="Bret-Mestries E."/>
            <person name="Morien E."/>
            <person name="Nambeesan S."/>
            <person name="Nguyen T."/>
            <person name="Pegot-Espagnet P."/>
            <person name="Pouilly N."/>
            <person name="Raftis F."/>
            <person name="Sallet E."/>
            <person name="Schiex T."/>
            <person name="Thomas J."/>
            <person name="Vandecasteele C."/>
            <person name="Vares D."/>
            <person name="Vear F."/>
            <person name="Vautrin S."/>
            <person name="Crespi M."/>
            <person name="Mangin B."/>
            <person name="Burke J.M."/>
            <person name="Salse J."/>
            <person name="Munos S."/>
            <person name="Vincourt P."/>
            <person name="Rieseberg L.H."/>
            <person name="Langlade N.B."/>
        </authorList>
    </citation>
    <scope>NUCLEOTIDE SEQUENCE</scope>
    <source>
        <tissue evidence="1">Leaves</tissue>
    </source>
</reference>